<keyword evidence="6 10" id="KW-0285">Flavoprotein</keyword>
<dbReference type="PANTHER" id="PTHR42809:SF1">
    <property type="entry name" value="FLAVODOXIN 1"/>
    <property type="match status" value="1"/>
</dbReference>
<dbReference type="STRING" id="272633.gene:10732034"/>
<dbReference type="InterPro" id="IPR001226">
    <property type="entry name" value="Flavodoxin_CS"/>
</dbReference>
<evidence type="ECO:0000256" key="3">
    <source>
        <dbReference type="ARBA" id="ARBA00005267"/>
    </source>
</evidence>
<evidence type="ECO:0000256" key="10">
    <source>
        <dbReference type="PIRNR" id="PIRNR038996"/>
    </source>
</evidence>
<dbReference type="Pfam" id="PF00258">
    <property type="entry name" value="Flavodoxin_1"/>
    <property type="match status" value="1"/>
</dbReference>
<evidence type="ECO:0000313" key="12">
    <source>
        <dbReference type="EMBL" id="BAC44703.1"/>
    </source>
</evidence>
<dbReference type="PRINTS" id="PR00369">
    <property type="entry name" value="FLAVODOXIN"/>
</dbReference>
<dbReference type="Proteomes" id="UP000002522">
    <property type="component" value="Chromosome"/>
</dbReference>
<dbReference type="HOGENOM" id="CLU_051402_1_0_14"/>
<evidence type="ECO:0000256" key="2">
    <source>
        <dbReference type="ARBA" id="ARBA00003297"/>
    </source>
</evidence>
<reference evidence="12 13" key="1">
    <citation type="journal article" date="2002" name="Nucleic Acids Res.">
        <title>The complete genomic sequence of Mycoplasma penetrans, an intracellular bacterial pathogen in humans.</title>
        <authorList>
            <person name="Sasaki Y."/>
            <person name="Ishikawa J."/>
            <person name="Yamashita A."/>
            <person name="Oshima K."/>
            <person name="Kenri T."/>
            <person name="Furuya K."/>
            <person name="Yoshino C."/>
            <person name="Horino A."/>
            <person name="Shiba T."/>
            <person name="Sasaki T."/>
            <person name="Hattori M."/>
        </authorList>
    </citation>
    <scope>NUCLEOTIDE SEQUENCE [LARGE SCALE GENOMIC DNA]</scope>
    <source>
        <strain evidence="12 13">HF-2</strain>
    </source>
</reference>
<dbReference type="InterPro" id="IPR029039">
    <property type="entry name" value="Flavoprotein-like_sf"/>
</dbReference>
<dbReference type="SUPFAM" id="SSF52218">
    <property type="entry name" value="Flavoproteins"/>
    <property type="match status" value="1"/>
</dbReference>
<keyword evidence="7 10" id="KW-0288">FMN</keyword>
<comment type="function">
    <text evidence="2 10">Low-potential electron donor to a number of redox enzymes.</text>
</comment>
<feature type="domain" description="Flavodoxin-like" evidence="11">
    <location>
        <begin position="3"/>
        <end position="161"/>
    </location>
</feature>
<proteinExistence type="inferred from homology"/>
<organism evidence="12 13">
    <name type="scientific">Malacoplasma penetrans (strain HF-2)</name>
    <name type="common">Mycoplasma penetrans</name>
    <dbReference type="NCBI Taxonomy" id="272633"/>
    <lineage>
        <taxon>Bacteria</taxon>
        <taxon>Bacillati</taxon>
        <taxon>Mycoplasmatota</taxon>
        <taxon>Mycoplasmoidales</taxon>
        <taxon>Mycoplasmoidaceae</taxon>
        <taxon>Malacoplasma</taxon>
    </lineage>
</organism>
<evidence type="ECO:0000256" key="9">
    <source>
        <dbReference type="ARBA" id="ARBA00023231"/>
    </source>
</evidence>
<keyword evidence="9" id="KW-0535">Nitrogen fixation</keyword>
<dbReference type="GO" id="GO:0010181">
    <property type="term" value="F:FMN binding"/>
    <property type="evidence" value="ECO:0007669"/>
    <property type="project" value="UniProtKB-UniRule"/>
</dbReference>
<evidence type="ECO:0000313" key="13">
    <source>
        <dbReference type="Proteomes" id="UP000002522"/>
    </source>
</evidence>
<dbReference type="Gene3D" id="3.40.50.360">
    <property type="match status" value="1"/>
</dbReference>
<sequence>MKIAIIYGSTLGNTERAANSIAQEFNLPNIDILNVAETKAEQLNQYDKIIFGSSTWGLGDLQDDWDEFDFENLKVENKTVAIFGMGDSEVYAFTYCDSISKIHKILKSKNANIVGYVSDKDYKYTKSESVENGMFLGLALDDDNYEDLTESRIKKWVNDIRKHFE</sequence>
<evidence type="ECO:0000259" key="11">
    <source>
        <dbReference type="PROSITE" id="PS50902"/>
    </source>
</evidence>
<keyword evidence="13" id="KW-1185">Reference proteome</keyword>
<accession>Q8EUK9</accession>
<dbReference type="InParanoid" id="Q8EUK9"/>
<dbReference type="NCBIfam" id="TIGR01752">
    <property type="entry name" value="flav_long"/>
    <property type="match status" value="1"/>
</dbReference>
<evidence type="ECO:0000256" key="8">
    <source>
        <dbReference type="ARBA" id="ARBA00022982"/>
    </source>
</evidence>
<evidence type="ECO:0000256" key="5">
    <source>
        <dbReference type="ARBA" id="ARBA00022448"/>
    </source>
</evidence>
<dbReference type="PIRSF" id="PIRSF038996">
    <property type="entry name" value="FldA"/>
    <property type="match status" value="1"/>
</dbReference>
<comment type="cofactor">
    <cofactor evidence="1 10">
        <name>FMN</name>
        <dbReference type="ChEBI" id="CHEBI:58210"/>
    </cofactor>
</comment>
<evidence type="ECO:0000256" key="1">
    <source>
        <dbReference type="ARBA" id="ARBA00001917"/>
    </source>
</evidence>
<dbReference type="PROSITE" id="PS50902">
    <property type="entry name" value="FLAVODOXIN_LIKE"/>
    <property type="match status" value="1"/>
</dbReference>
<dbReference type="eggNOG" id="COG0716">
    <property type="taxonomic scope" value="Bacteria"/>
</dbReference>
<dbReference type="PROSITE" id="PS00201">
    <property type="entry name" value="FLAVODOXIN"/>
    <property type="match status" value="1"/>
</dbReference>
<dbReference type="InterPro" id="IPR008254">
    <property type="entry name" value="Flavodoxin/NO_synth"/>
</dbReference>
<dbReference type="InterPro" id="IPR001094">
    <property type="entry name" value="Flavdoxin-like"/>
</dbReference>
<dbReference type="NCBIfam" id="NF006738">
    <property type="entry name" value="PRK09267.1-4"/>
    <property type="match status" value="1"/>
</dbReference>
<dbReference type="KEGG" id="mpe:MYPE9120"/>
<dbReference type="InterPro" id="IPR050619">
    <property type="entry name" value="Flavodoxin"/>
</dbReference>
<name>Q8EUK9_MALP2</name>
<evidence type="ECO:0000256" key="4">
    <source>
        <dbReference type="ARBA" id="ARBA00017869"/>
    </source>
</evidence>
<dbReference type="EMBL" id="BA000026">
    <property type="protein sequence ID" value="BAC44703.1"/>
    <property type="molecule type" value="Genomic_DNA"/>
</dbReference>
<keyword evidence="5 10" id="KW-0813">Transport</keyword>
<dbReference type="FunCoup" id="Q8EUK9">
    <property type="interactions" value="12"/>
</dbReference>
<dbReference type="AlphaFoldDB" id="Q8EUK9"/>
<dbReference type="PANTHER" id="PTHR42809">
    <property type="entry name" value="FLAVODOXIN 2"/>
    <property type="match status" value="1"/>
</dbReference>
<evidence type="ECO:0000256" key="6">
    <source>
        <dbReference type="ARBA" id="ARBA00022630"/>
    </source>
</evidence>
<gene>
    <name evidence="12" type="ordered locus">MYPE9120</name>
</gene>
<dbReference type="InterPro" id="IPR010086">
    <property type="entry name" value="Flavodoxin_lc"/>
</dbReference>
<keyword evidence="8 10" id="KW-0249">Electron transport</keyword>
<evidence type="ECO:0000256" key="7">
    <source>
        <dbReference type="ARBA" id="ARBA00022643"/>
    </source>
</evidence>
<dbReference type="RefSeq" id="WP_011077732.1">
    <property type="nucleotide sequence ID" value="NC_004432.1"/>
</dbReference>
<dbReference type="GO" id="GO:0009055">
    <property type="term" value="F:electron transfer activity"/>
    <property type="evidence" value="ECO:0007669"/>
    <property type="project" value="UniProtKB-UniRule"/>
</dbReference>
<protein>
    <recommendedName>
        <fullName evidence="4 10">Flavodoxin</fullName>
    </recommendedName>
</protein>
<comment type="similarity">
    <text evidence="3 10">Belongs to the flavodoxin family.</text>
</comment>